<dbReference type="InterPro" id="IPR043128">
    <property type="entry name" value="Rev_trsase/Diguanyl_cyclase"/>
</dbReference>
<organism evidence="3 4">
    <name type="scientific">Paramagnetospirillum magnetotacticum MS-1</name>
    <dbReference type="NCBI Taxonomy" id="272627"/>
    <lineage>
        <taxon>Bacteria</taxon>
        <taxon>Pseudomonadati</taxon>
        <taxon>Pseudomonadota</taxon>
        <taxon>Alphaproteobacteria</taxon>
        <taxon>Rhodospirillales</taxon>
        <taxon>Magnetospirillaceae</taxon>
        <taxon>Paramagnetospirillum</taxon>
    </lineage>
</organism>
<dbReference type="RefSeq" id="WP_041040810.1">
    <property type="nucleotide sequence ID" value="NZ_JXSL01000025.1"/>
</dbReference>
<evidence type="ECO:0000313" key="4">
    <source>
        <dbReference type="Proteomes" id="UP000031971"/>
    </source>
</evidence>
<sequence length="562" mass="60746">MEAELPLAITRNAVQGDGHFGGLSQGAGFVSEPGRAGHFVALGSLAVTLWLVACWLVSGEYTAWRASDSLVQVDHDLRQSIGDMTQGIQRTLVVFHGIPAALSRDSAVVAALLRFDGESDVMRMPIEPRRKALAAHPQLARLNHALASSVEDLKAISVIWLINPAGDAVAASNSGKPESFVGTNYSDRTYFTEAMAGRFGRQFALGRNTNIPGLFFSAPVMDGDRVLGVVAIKIDIPYLSSWVNQANAFLSDNFGVVILAQNRGMEMQTLPGAAVRGLSPAERIGRYKRSEFEELPIVPWGSAEHPNLNRWGSDGVPYLLMTTILPEDDLALTVLAAVPRLATLDQDRLELFGLAGALGSLVIILAGAVTHYWLDRERGRRERVVRQQIEYLATHDVLTGLFSRAVVDQFINHGIAGAKRSGRGLAVLFIDLDDFKEINDGLGHEVGDLVLKEAARRLRQAVREVDVVIRQGGDEFIVLVFDLLQAADAGHVAEKILDALEAPYTITDPPQRLSSSIGIASYPEHGESASLLLRHADMAMYRAKEGGRGGYQFYGAGAAPAG</sequence>
<dbReference type="OrthoDB" id="9812260at2"/>
<dbReference type="GO" id="GO:0003824">
    <property type="term" value="F:catalytic activity"/>
    <property type="evidence" value="ECO:0007669"/>
    <property type="project" value="UniProtKB-ARBA"/>
</dbReference>
<keyword evidence="1" id="KW-0472">Membrane</keyword>
<dbReference type="STRING" id="272627.CCC_03518"/>
<feature type="domain" description="GGDEF" evidence="2">
    <location>
        <begin position="423"/>
        <end position="556"/>
    </location>
</feature>
<dbReference type="InterPro" id="IPR052163">
    <property type="entry name" value="DGC-Regulatory_Protein"/>
</dbReference>
<dbReference type="Proteomes" id="UP000031971">
    <property type="component" value="Unassembled WGS sequence"/>
</dbReference>
<evidence type="ECO:0000256" key="1">
    <source>
        <dbReference type="SAM" id="Phobius"/>
    </source>
</evidence>
<dbReference type="InterPro" id="IPR029787">
    <property type="entry name" value="Nucleotide_cyclase"/>
</dbReference>
<dbReference type="EMBL" id="JXSL01000025">
    <property type="protein sequence ID" value="KIL99300.1"/>
    <property type="molecule type" value="Genomic_DNA"/>
</dbReference>
<dbReference type="Pfam" id="PF00990">
    <property type="entry name" value="GGDEF"/>
    <property type="match status" value="1"/>
</dbReference>
<dbReference type="AlphaFoldDB" id="A0A0C2YX84"/>
<name>A0A0C2YX84_PARME</name>
<protein>
    <submittedName>
        <fullName evidence="3">Diguanylate cyclase/phosphodiesterase (GGDEF &amp; EAL domains) with PAS/PAC sensor(S)</fullName>
    </submittedName>
</protein>
<dbReference type="SMART" id="SM00267">
    <property type="entry name" value="GGDEF"/>
    <property type="match status" value="1"/>
</dbReference>
<dbReference type="SUPFAM" id="SSF55073">
    <property type="entry name" value="Nucleotide cyclase"/>
    <property type="match status" value="1"/>
</dbReference>
<dbReference type="InterPro" id="IPR000160">
    <property type="entry name" value="GGDEF_dom"/>
</dbReference>
<accession>A0A0C2YX84</accession>
<dbReference type="SUPFAM" id="SSF103190">
    <property type="entry name" value="Sensory domain-like"/>
    <property type="match status" value="1"/>
</dbReference>
<dbReference type="CDD" id="cd01949">
    <property type="entry name" value="GGDEF"/>
    <property type="match status" value="1"/>
</dbReference>
<dbReference type="Gene3D" id="3.30.450.20">
    <property type="entry name" value="PAS domain"/>
    <property type="match status" value="1"/>
</dbReference>
<feature type="transmembrane region" description="Helical" evidence="1">
    <location>
        <begin position="351"/>
        <end position="374"/>
    </location>
</feature>
<dbReference type="FunFam" id="3.30.70.270:FF:000001">
    <property type="entry name" value="Diguanylate cyclase domain protein"/>
    <property type="match status" value="1"/>
</dbReference>
<dbReference type="PANTHER" id="PTHR46663:SF3">
    <property type="entry name" value="SLL0267 PROTEIN"/>
    <property type="match status" value="1"/>
</dbReference>
<keyword evidence="1" id="KW-0812">Transmembrane</keyword>
<evidence type="ECO:0000259" key="2">
    <source>
        <dbReference type="PROSITE" id="PS50887"/>
    </source>
</evidence>
<dbReference type="CDD" id="cd12914">
    <property type="entry name" value="PDC1_DGC_like"/>
    <property type="match status" value="1"/>
</dbReference>
<dbReference type="PANTHER" id="PTHR46663">
    <property type="entry name" value="DIGUANYLATE CYCLASE DGCT-RELATED"/>
    <property type="match status" value="1"/>
</dbReference>
<reference evidence="3 4" key="1">
    <citation type="submission" date="2015-01" db="EMBL/GenBank/DDBJ databases">
        <title>Genome Sequence of Magnetospirillum magnetotacticum Strain MS-1.</title>
        <authorList>
            <person name="Marinov G.K."/>
            <person name="Smalley M.D."/>
            <person name="DeSalvo G."/>
        </authorList>
    </citation>
    <scope>NUCLEOTIDE SEQUENCE [LARGE SCALE GENOMIC DNA]</scope>
    <source>
        <strain evidence="3 4">MS-1</strain>
    </source>
</reference>
<keyword evidence="4" id="KW-1185">Reference proteome</keyword>
<dbReference type="Gene3D" id="3.30.70.270">
    <property type="match status" value="1"/>
</dbReference>
<proteinExistence type="predicted"/>
<dbReference type="NCBIfam" id="TIGR00254">
    <property type="entry name" value="GGDEF"/>
    <property type="match status" value="1"/>
</dbReference>
<gene>
    <name evidence="3" type="ORF">CCC_03518</name>
</gene>
<evidence type="ECO:0000313" key="3">
    <source>
        <dbReference type="EMBL" id="KIL99300.1"/>
    </source>
</evidence>
<comment type="caution">
    <text evidence="3">The sequence shown here is derived from an EMBL/GenBank/DDBJ whole genome shotgun (WGS) entry which is preliminary data.</text>
</comment>
<dbReference type="PROSITE" id="PS50887">
    <property type="entry name" value="GGDEF"/>
    <property type="match status" value="1"/>
</dbReference>
<keyword evidence="1" id="KW-1133">Transmembrane helix</keyword>
<dbReference type="InterPro" id="IPR029151">
    <property type="entry name" value="Sensor-like_sf"/>
</dbReference>